<dbReference type="FunFam" id="1.10.260.40:FF:000002">
    <property type="entry name" value="HTH-type transcriptional repressor PurR"/>
    <property type="match status" value="1"/>
</dbReference>
<accession>A0A7X6I413</accession>
<gene>
    <name evidence="6" type="ORF">HED35_13755</name>
</gene>
<name>A0A7X6I413_9ENTE</name>
<dbReference type="EMBL" id="JAAVMB010000021">
    <property type="protein sequence ID" value="NKC69158.1"/>
    <property type="molecule type" value="Genomic_DNA"/>
</dbReference>
<dbReference type="SUPFAM" id="SSF53822">
    <property type="entry name" value="Periplasmic binding protein-like I"/>
    <property type="match status" value="1"/>
</dbReference>
<keyword evidence="1" id="KW-0678">Repressor</keyword>
<reference evidence="6 7" key="1">
    <citation type="submission" date="2020-03" db="EMBL/GenBank/DDBJ databases">
        <title>Bacterial samples isolated from urine from healthy bovine heifers (Gyr breed).</title>
        <authorList>
            <person name="Giannattasio-Ferraz S."/>
            <person name="Maskeri L."/>
            <person name="Penido A."/>
            <person name="Barbosa-Stancioli E.F."/>
            <person name="Putonti C."/>
        </authorList>
    </citation>
    <scope>NUCLEOTIDE SEQUENCE [LARGE SCALE GENOMIC DNA]</scope>
    <source>
        <strain evidence="6 7">UFMG-H7</strain>
    </source>
</reference>
<dbReference type="RefSeq" id="WP_167808187.1">
    <property type="nucleotide sequence ID" value="NZ_JAAVMB010000021.1"/>
</dbReference>
<evidence type="ECO:0000313" key="6">
    <source>
        <dbReference type="EMBL" id="NKC69158.1"/>
    </source>
</evidence>
<sequence length="323" mass="36156">MATIKDVAKLAGVSVATVSRVINKNGYSSEAVQVKVNKAIEELDYRPNEIARSLFQKKSKFVGLLLPDITNPFFPLIAKGAEQYLEENGYQLLLGNTENNPQKEESYVNSFIQNNVSGIIVATGEKWTYSKDIPYVMVDRMTDDNQFLVISDNYNGGYLAGKEICLRNPGKVLLMKGPEEFLSSNARNKGVEKALQDFQVNYDIFEVQTYSSEISQDVAKKFFEEYTEIDSVIATNDMHGLAILQQALKRGINVPEELQIIGYDGIPLGQMVYPSLSTIQQPILEMGREAAKALLDHVIGEVKSVNKVLPVNFYEGETLRDYK</sequence>
<feature type="domain" description="HTH lacI-type" evidence="5">
    <location>
        <begin position="2"/>
        <end position="56"/>
    </location>
</feature>
<dbReference type="Pfam" id="PF00356">
    <property type="entry name" value="LacI"/>
    <property type="match status" value="1"/>
</dbReference>
<protein>
    <submittedName>
        <fullName evidence="6">LacI family transcriptional regulator</fullName>
    </submittedName>
</protein>
<dbReference type="InterPro" id="IPR028082">
    <property type="entry name" value="Peripla_BP_I"/>
</dbReference>
<dbReference type="SMART" id="SM00354">
    <property type="entry name" value="HTH_LACI"/>
    <property type="match status" value="1"/>
</dbReference>
<dbReference type="PRINTS" id="PR00036">
    <property type="entry name" value="HTHLACI"/>
</dbReference>
<evidence type="ECO:0000256" key="1">
    <source>
        <dbReference type="ARBA" id="ARBA00022491"/>
    </source>
</evidence>
<evidence type="ECO:0000256" key="4">
    <source>
        <dbReference type="ARBA" id="ARBA00023163"/>
    </source>
</evidence>
<dbReference type="CDD" id="cd06291">
    <property type="entry name" value="PBP1_Qymf-like"/>
    <property type="match status" value="1"/>
</dbReference>
<dbReference type="PANTHER" id="PTHR30146">
    <property type="entry name" value="LACI-RELATED TRANSCRIPTIONAL REPRESSOR"/>
    <property type="match status" value="1"/>
</dbReference>
<keyword evidence="2" id="KW-0805">Transcription regulation</keyword>
<dbReference type="PANTHER" id="PTHR30146:SF95">
    <property type="entry name" value="RIBOSE OPERON REPRESSOR"/>
    <property type="match status" value="1"/>
</dbReference>
<evidence type="ECO:0000256" key="2">
    <source>
        <dbReference type="ARBA" id="ARBA00023015"/>
    </source>
</evidence>
<comment type="caution">
    <text evidence="6">The sequence shown here is derived from an EMBL/GenBank/DDBJ whole genome shotgun (WGS) entry which is preliminary data.</text>
</comment>
<dbReference type="InterPro" id="IPR000843">
    <property type="entry name" value="HTH_LacI"/>
</dbReference>
<dbReference type="AlphaFoldDB" id="A0A7X6I413"/>
<dbReference type="InterPro" id="IPR025997">
    <property type="entry name" value="SBP_2_dom"/>
</dbReference>
<organism evidence="6 7">
    <name type="scientific">Vagococcus fluvialis</name>
    <dbReference type="NCBI Taxonomy" id="2738"/>
    <lineage>
        <taxon>Bacteria</taxon>
        <taxon>Bacillati</taxon>
        <taxon>Bacillota</taxon>
        <taxon>Bacilli</taxon>
        <taxon>Lactobacillales</taxon>
        <taxon>Enterococcaceae</taxon>
        <taxon>Vagococcus</taxon>
    </lineage>
</organism>
<dbReference type="PROSITE" id="PS50932">
    <property type="entry name" value="HTH_LACI_2"/>
    <property type="match status" value="1"/>
</dbReference>
<dbReference type="GO" id="GO:0003700">
    <property type="term" value="F:DNA-binding transcription factor activity"/>
    <property type="evidence" value="ECO:0007669"/>
    <property type="project" value="TreeGrafter"/>
</dbReference>
<dbReference type="Gene3D" id="1.10.260.40">
    <property type="entry name" value="lambda repressor-like DNA-binding domains"/>
    <property type="match status" value="1"/>
</dbReference>
<keyword evidence="4" id="KW-0804">Transcription</keyword>
<dbReference type="CDD" id="cd01392">
    <property type="entry name" value="HTH_LacI"/>
    <property type="match status" value="1"/>
</dbReference>
<proteinExistence type="predicted"/>
<evidence type="ECO:0000259" key="5">
    <source>
        <dbReference type="PROSITE" id="PS50932"/>
    </source>
</evidence>
<evidence type="ECO:0000256" key="3">
    <source>
        <dbReference type="ARBA" id="ARBA00023125"/>
    </source>
</evidence>
<dbReference type="SUPFAM" id="SSF47413">
    <property type="entry name" value="lambda repressor-like DNA-binding domains"/>
    <property type="match status" value="1"/>
</dbReference>
<dbReference type="Gene3D" id="3.40.50.2300">
    <property type="match status" value="2"/>
</dbReference>
<dbReference type="PROSITE" id="PS00356">
    <property type="entry name" value="HTH_LACI_1"/>
    <property type="match status" value="1"/>
</dbReference>
<keyword evidence="3" id="KW-0238">DNA-binding</keyword>
<dbReference type="Proteomes" id="UP000521358">
    <property type="component" value="Unassembled WGS sequence"/>
</dbReference>
<dbReference type="Pfam" id="PF13407">
    <property type="entry name" value="Peripla_BP_4"/>
    <property type="match status" value="1"/>
</dbReference>
<evidence type="ECO:0000313" key="7">
    <source>
        <dbReference type="Proteomes" id="UP000521358"/>
    </source>
</evidence>
<dbReference type="InterPro" id="IPR010982">
    <property type="entry name" value="Lambda_DNA-bd_dom_sf"/>
</dbReference>
<dbReference type="GO" id="GO:0000976">
    <property type="term" value="F:transcription cis-regulatory region binding"/>
    <property type="evidence" value="ECO:0007669"/>
    <property type="project" value="TreeGrafter"/>
</dbReference>